<feature type="compositionally biased region" description="Polar residues" evidence="1">
    <location>
        <begin position="35"/>
        <end position="54"/>
    </location>
</feature>
<feature type="non-terminal residue" evidence="2">
    <location>
        <position position="1"/>
    </location>
</feature>
<sequence>CHRPVSTITSNCNSCHGPACKPGSHYFLDCEVPQASPSPDTKTSQTPATEAQQHTHAHTRGRRQGHQHTKLQKVNWFPPDLPSTLPCRCRCGDSQGYRSCS</sequence>
<organism evidence="2 3">
    <name type="scientific">Pleurodeles waltl</name>
    <name type="common">Iberian ribbed newt</name>
    <dbReference type="NCBI Taxonomy" id="8319"/>
    <lineage>
        <taxon>Eukaryota</taxon>
        <taxon>Metazoa</taxon>
        <taxon>Chordata</taxon>
        <taxon>Craniata</taxon>
        <taxon>Vertebrata</taxon>
        <taxon>Euteleostomi</taxon>
        <taxon>Amphibia</taxon>
        <taxon>Batrachia</taxon>
        <taxon>Caudata</taxon>
        <taxon>Salamandroidea</taxon>
        <taxon>Salamandridae</taxon>
        <taxon>Pleurodelinae</taxon>
        <taxon>Pleurodeles</taxon>
    </lineage>
</organism>
<feature type="region of interest" description="Disordered" evidence="1">
    <location>
        <begin position="31"/>
        <end position="77"/>
    </location>
</feature>
<dbReference type="AlphaFoldDB" id="A0AAV7UQ52"/>
<gene>
    <name evidence="2" type="ORF">NDU88_000495</name>
</gene>
<keyword evidence="3" id="KW-1185">Reference proteome</keyword>
<name>A0AAV7UQ52_PLEWA</name>
<feature type="compositionally biased region" description="Basic residues" evidence="1">
    <location>
        <begin position="55"/>
        <end position="71"/>
    </location>
</feature>
<feature type="non-terminal residue" evidence="2">
    <location>
        <position position="101"/>
    </location>
</feature>
<dbReference type="Proteomes" id="UP001066276">
    <property type="component" value="Chromosome 2_2"/>
</dbReference>
<accession>A0AAV7UQ52</accession>
<protein>
    <submittedName>
        <fullName evidence="2">Uncharacterized protein</fullName>
    </submittedName>
</protein>
<comment type="caution">
    <text evidence="2">The sequence shown here is derived from an EMBL/GenBank/DDBJ whole genome shotgun (WGS) entry which is preliminary data.</text>
</comment>
<proteinExistence type="predicted"/>
<evidence type="ECO:0000313" key="2">
    <source>
        <dbReference type="EMBL" id="KAJ1191179.1"/>
    </source>
</evidence>
<evidence type="ECO:0000313" key="3">
    <source>
        <dbReference type="Proteomes" id="UP001066276"/>
    </source>
</evidence>
<evidence type="ECO:0000256" key="1">
    <source>
        <dbReference type="SAM" id="MobiDB-lite"/>
    </source>
</evidence>
<dbReference type="EMBL" id="JANPWB010000004">
    <property type="protein sequence ID" value="KAJ1191179.1"/>
    <property type="molecule type" value="Genomic_DNA"/>
</dbReference>
<reference evidence="2" key="1">
    <citation type="journal article" date="2022" name="bioRxiv">
        <title>Sequencing and chromosome-scale assembly of the giantPleurodeles waltlgenome.</title>
        <authorList>
            <person name="Brown T."/>
            <person name="Elewa A."/>
            <person name="Iarovenko S."/>
            <person name="Subramanian E."/>
            <person name="Araus A.J."/>
            <person name="Petzold A."/>
            <person name="Susuki M."/>
            <person name="Suzuki K.-i.T."/>
            <person name="Hayashi T."/>
            <person name="Toyoda A."/>
            <person name="Oliveira C."/>
            <person name="Osipova E."/>
            <person name="Leigh N.D."/>
            <person name="Simon A."/>
            <person name="Yun M.H."/>
        </authorList>
    </citation>
    <scope>NUCLEOTIDE SEQUENCE</scope>
    <source>
        <strain evidence="2">20211129_DDA</strain>
        <tissue evidence="2">Liver</tissue>
    </source>
</reference>